<reference evidence="2" key="2">
    <citation type="submission" date="2023-06" db="EMBL/GenBank/DDBJ databases">
        <authorList>
            <person name="Swenson N.G."/>
            <person name="Wegrzyn J.L."/>
            <person name="Mcevoy S.L."/>
        </authorList>
    </citation>
    <scope>NUCLEOTIDE SEQUENCE</scope>
    <source>
        <strain evidence="2">NS2018</strain>
        <tissue evidence="2">Leaf</tissue>
    </source>
</reference>
<accession>A0AA39S5Q7</accession>
<dbReference type="AlphaFoldDB" id="A0AA39S5Q7"/>
<reference evidence="2" key="1">
    <citation type="journal article" date="2022" name="Plant J.">
        <title>Strategies of tolerance reflected in two North American maple genomes.</title>
        <authorList>
            <person name="McEvoy S.L."/>
            <person name="Sezen U.U."/>
            <person name="Trouern-Trend A."/>
            <person name="McMahon S.M."/>
            <person name="Schaberg P.G."/>
            <person name="Yang J."/>
            <person name="Wegrzyn J.L."/>
            <person name="Swenson N.G."/>
        </authorList>
    </citation>
    <scope>NUCLEOTIDE SEQUENCE</scope>
    <source>
        <strain evidence="2">NS2018</strain>
    </source>
</reference>
<keyword evidence="3" id="KW-1185">Reference proteome</keyword>
<gene>
    <name evidence="2" type="ORF">LWI29_017202</name>
</gene>
<organism evidence="2 3">
    <name type="scientific">Acer saccharum</name>
    <name type="common">Sugar maple</name>
    <dbReference type="NCBI Taxonomy" id="4024"/>
    <lineage>
        <taxon>Eukaryota</taxon>
        <taxon>Viridiplantae</taxon>
        <taxon>Streptophyta</taxon>
        <taxon>Embryophyta</taxon>
        <taxon>Tracheophyta</taxon>
        <taxon>Spermatophyta</taxon>
        <taxon>Magnoliopsida</taxon>
        <taxon>eudicotyledons</taxon>
        <taxon>Gunneridae</taxon>
        <taxon>Pentapetalae</taxon>
        <taxon>rosids</taxon>
        <taxon>malvids</taxon>
        <taxon>Sapindales</taxon>
        <taxon>Sapindaceae</taxon>
        <taxon>Hippocastanoideae</taxon>
        <taxon>Acereae</taxon>
        <taxon>Acer</taxon>
    </lineage>
</organism>
<dbReference type="Proteomes" id="UP001168877">
    <property type="component" value="Unassembled WGS sequence"/>
</dbReference>
<sequence>MKALGGSWLSRGIGMEVDGVAGRTGGSRYSSSDGPLRHGIGLEHLGSAIEQPEIQEEAPEKEMPEEEEEEEEEEERGGPAEELEEVMVKEEV</sequence>
<evidence type="ECO:0000313" key="3">
    <source>
        <dbReference type="Proteomes" id="UP001168877"/>
    </source>
</evidence>
<comment type="caution">
    <text evidence="2">The sequence shown here is derived from an EMBL/GenBank/DDBJ whole genome shotgun (WGS) entry which is preliminary data.</text>
</comment>
<proteinExistence type="predicted"/>
<name>A0AA39S5Q7_ACESA</name>
<feature type="compositionally biased region" description="Acidic residues" evidence="1">
    <location>
        <begin position="53"/>
        <end position="85"/>
    </location>
</feature>
<evidence type="ECO:0000313" key="2">
    <source>
        <dbReference type="EMBL" id="KAK0584693.1"/>
    </source>
</evidence>
<feature type="region of interest" description="Disordered" evidence="1">
    <location>
        <begin position="21"/>
        <end position="40"/>
    </location>
</feature>
<protein>
    <submittedName>
        <fullName evidence="2">Uncharacterized protein</fullName>
    </submittedName>
</protein>
<evidence type="ECO:0000256" key="1">
    <source>
        <dbReference type="SAM" id="MobiDB-lite"/>
    </source>
</evidence>
<dbReference type="EMBL" id="JAUESC010000383">
    <property type="protein sequence ID" value="KAK0584693.1"/>
    <property type="molecule type" value="Genomic_DNA"/>
</dbReference>
<feature type="region of interest" description="Disordered" evidence="1">
    <location>
        <begin position="46"/>
        <end position="92"/>
    </location>
</feature>